<accession>A0A2W5NPF5</accession>
<evidence type="ECO:0000313" key="8">
    <source>
        <dbReference type="EMBL" id="PZQ55381.1"/>
    </source>
</evidence>
<comment type="caution">
    <text evidence="8">The sequence shown here is derived from an EMBL/GenBank/DDBJ whole genome shotgun (WGS) entry which is preliminary data.</text>
</comment>
<dbReference type="PANTHER" id="PTHR23291">
    <property type="entry name" value="BAX INHIBITOR-RELATED"/>
    <property type="match status" value="1"/>
</dbReference>
<comment type="similarity">
    <text evidence="2 6">Belongs to the BI1 family.</text>
</comment>
<feature type="transmembrane region" description="Helical" evidence="6">
    <location>
        <begin position="40"/>
        <end position="59"/>
    </location>
</feature>
<dbReference type="EMBL" id="QFPX01000006">
    <property type="protein sequence ID" value="PZQ55381.1"/>
    <property type="molecule type" value="Genomic_DNA"/>
</dbReference>
<evidence type="ECO:0000256" key="6">
    <source>
        <dbReference type="RuleBase" id="RU004379"/>
    </source>
</evidence>
<dbReference type="AlphaFoldDB" id="A0A2W5NPF5"/>
<evidence type="ECO:0000256" key="4">
    <source>
        <dbReference type="ARBA" id="ARBA00022989"/>
    </source>
</evidence>
<organism evidence="8 9">
    <name type="scientific">Novosphingobium pentaromativorans</name>
    <dbReference type="NCBI Taxonomy" id="205844"/>
    <lineage>
        <taxon>Bacteria</taxon>
        <taxon>Pseudomonadati</taxon>
        <taxon>Pseudomonadota</taxon>
        <taxon>Alphaproteobacteria</taxon>
        <taxon>Sphingomonadales</taxon>
        <taxon>Sphingomonadaceae</taxon>
        <taxon>Novosphingobium</taxon>
    </lineage>
</organism>
<feature type="transmembrane region" description="Helical" evidence="6">
    <location>
        <begin position="71"/>
        <end position="89"/>
    </location>
</feature>
<protein>
    <submittedName>
        <fullName evidence="8">BAX inhibitor (BI)-1/YccA family protein</fullName>
    </submittedName>
</protein>
<keyword evidence="4 6" id="KW-1133">Transmembrane helix</keyword>
<evidence type="ECO:0000256" key="7">
    <source>
        <dbReference type="SAM" id="MobiDB-lite"/>
    </source>
</evidence>
<reference evidence="8 9" key="1">
    <citation type="submission" date="2017-08" db="EMBL/GenBank/DDBJ databases">
        <title>Infants hospitalized years apart are colonized by the same room-sourced microbial strains.</title>
        <authorList>
            <person name="Brooks B."/>
            <person name="Olm M.R."/>
            <person name="Firek B.A."/>
            <person name="Baker R."/>
            <person name="Thomas B.C."/>
            <person name="Morowitz M.J."/>
            <person name="Banfield J.F."/>
        </authorList>
    </citation>
    <scope>NUCLEOTIDE SEQUENCE [LARGE SCALE GENOMIC DNA]</scope>
    <source>
        <strain evidence="8">S2_005_002_R2_33</strain>
    </source>
</reference>
<name>A0A2W5NPF5_9SPHN</name>
<feature type="transmembrane region" description="Helical" evidence="6">
    <location>
        <begin position="219"/>
        <end position="242"/>
    </location>
</feature>
<sequence length="246" mass="26628">MANWNDPQPRTGFGASPSLDGRTEGRATYDAGLRSYMLSIYNYMASGVLLSGIVAVLFANSGMAMQVLGTPLRWVVMLAPLGFVLAMNFGLNRMKTSTVQMLYWGFCVVMGLSLSTIFLVFTATSIATTFFATAAAFAGLSLVGYTTKKDLSGFGTFLIMGLFGILIAMLINLFVGSTVLQLAISVLGVLIFAGLTAYDTQMLKNQYAQLRGTEFIGKAVVMGALSLYLDFINMFQFLLSFLGDRR</sequence>
<feature type="transmembrane region" description="Helical" evidence="6">
    <location>
        <begin position="180"/>
        <end position="198"/>
    </location>
</feature>
<evidence type="ECO:0000256" key="5">
    <source>
        <dbReference type="ARBA" id="ARBA00023136"/>
    </source>
</evidence>
<dbReference type="Pfam" id="PF01027">
    <property type="entry name" value="Bax1-I"/>
    <property type="match status" value="1"/>
</dbReference>
<evidence type="ECO:0000256" key="1">
    <source>
        <dbReference type="ARBA" id="ARBA00004141"/>
    </source>
</evidence>
<feature type="transmembrane region" description="Helical" evidence="6">
    <location>
        <begin position="127"/>
        <end position="147"/>
    </location>
</feature>
<dbReference type="PANTHER" id="PTHR23291:SF50">
    <property type="entry name" value="PROTEIN LIFEGUARD 4"/>
    <property type="match status" value="1"/>
</dbReference>
<keyword evidence="5 6" id="KW-0472">Membrane</keyword>
<dbReference type="Proteomes" id="UP000249082">
    <property type="component" value="Unassembled WGS sequence"/>
</dbReference>
<evidence type="ECO:0000256" key="2">
    <source>
        <dbReference type="ARBA" id="ARBA00010350"/>
    </source>
</evidence>
<feature type="transmembrane region" description="Helical" evidence="6">
    <location>
        <begin position="154"/>
        <end position="174"/>
    </location>
</feature>
<comment type="subcellular location">
    <subcellularLocation>
        <location evidence="1">Membrane</location>
        <topology evidence="1">Multi-pass membrane protein</topology>
    </subcellularLocation>
</comment>
<evidence type="ECO:0000256" key="3">
    <source>
        <dbReference type="ARBA" id="ARBA00022692"/>
    </source>
</evidence>
<gene>
    <name evidence="8" type="ORF">DI555_08570</name>
</gene>
<proteinExistence type="inferred from homology"/>
<dbReference type="GO" id="GO:0005886">
    <property type="term" value="C:plasma membrane"/>
    <property type="evidence" value="ECO:0007669"/>
    <property type="project" value="TreeGrafter"/>
</dbReference>
<feature type="region of interest" description="Disordered" evidence="7">
    <location>
        <begin position="1"/>
        <end position="21"/>
    </location>
</feature>
<keyword evidence="3 6" id="KW-0812">Transmembrane</keyword>
<dbReference type="CDD" id="cd10432">
    <property type="entry name" value="BI-1-like_bacterial"/>
    <property type="match status" value="1"/>
</dbReference>
<feature type="transmembrane region" description="Helical" evidence="6">
    <location>
        <begin position="101"/>
        <end position="121"/>
    </location>
</feature>
<dbReference type="InterPro" id="IPR006214">
    <property type="entry name" value="Bax_inhibitor_1-related"/>
</dbReference>
<evidence type="ECO:0000313" key="9">
    <source>
        <dbReference type="Proteomes" id="UP000249082"/>
    </source>
</evidence>